<sequence length="142" mass="16258">MIKMIVLIKRNPALTREEFDEHWRHVHARLVRELPEVSSCMQRYVQNYMIAGAEQASDEFGDVGLPTDDLDFDGIMEAHFASMDDMTRMTSSESYLSFIRPDEEHLVDAARSKVYLTEEYVVVDSDRRPPGEAAAHGHEEAV</sequence>
<organism evidence="2 3">
    <name type="scientific">Aeromicrobium fastidiosum</name>
    <dbReference type="NCBI Taxonomy" id="52699"/>
    <lineage>
        <taxon>Bacteria</taxon>
        <taxon>Bacillati</taxon>
        <taxon>Actinomycetota</taxon>
        <taxon>Actinomycetes</taxon>
        <taxon>Propionibacteriales</taxon>
        <taxon>Nocardioidaceae</taxon>
        <taxon>Aeromicrobium</taxon>
    </lineage>
</organism>
<feature type="domain" description="EthD" evidence="1">
    <location>
        <begin position="12"/>
        <end position="109"/>
    </location>
</feature>
<dbReference type="OrthoDB" id="3535638at2"/>
<dbReference type="Pfam" id="PF07110">
    <property type="entry name" value="EthD"/>
    <property type="match status" value="1"/>
</dbReference>
<dbReference type="AlphaFoldDB" id="A0A641APQ3"/>
<dbReference type="EMBL" id="SDPP02000001">
    <property type="protein sequence ID" value="KAA1379915.1"/>
    <property type="molecule type" value="Genomic_DNA"/>
</dbReference>
<dbReference type="Gene3D" id="3.30.70.100">
    <property type="match status" value="1"/>
</dbReference>
<dbReference type="GO" id="GO:0016491">
    <property type="term" value="F:oxidoreductase activity"/>
    <property type="evidence" value="ECO:0007669"/>
    <property type="project" value="InterPro"/>
</dbReference>
<reference evidence="2" key="1">
    <citation type="submission" date="2019-09" db="EMBL/GenBank/DDBJ databases">
        <authorList>
            <person name="Li J."/>
        </authorList>
    </citation>
    <scope>NUCLEOTIDE SEQUENCE [LARGE SCALE GENOMIC DNA]</scope>
    <source>
        <strain evidence="2">NRBC 14897</strain>
    </source>
</reference>
<gene>
    <name evidence="2" type="ORF">ESP62_001500</name>
</gene>
<keyword evidence="3" id="KW-1185">Reference proteome</keyword>
<evidence type="ECO:0000259" key="1">
    <source>
        <dbReference type="Pfam" id="PF07110"/>
    </source>
</evidence>
<comment type="caution">
    <text evidence="2">The sequence shown here is derived from an EMBL/GenBank/DDBJ whole genome shotgun (WGS) entry which is preliminary data.</text>
</comment>
<evidence type="ECO:0000313" key="2">
    <source>
        <dbReference type="EMBL" id="KAA1379915.1"/>
    </source>
</evidence>
<dbReference type="SUPFAM" id="SSF54909">
    <property type="entry name" value="Dimeric alpha+beta barrel"/>
    <property type="match status" value="1"/>
</dbReference>
<protein>
    <submittedName>
        <fullName evidence="2">EthD domain-containing protein</fullName>
    </submittedName>
</protein>
<dbReference type="Proteomes" id="UP001515100">
    <property type="component" value="Unassembled WGS sequence"/>
</dbReference>
<dbReference type="InterPro" id="IPR011008">
    <property type="entry name" value="Dimeric_a/b-barrel"/>
</dbReference>
<proteinExistence type="predicted"/>
<dbReference type="InterPro" id="IPR009799">
    <property type="entry name" value="EthD_dom"/>
</dbReference>
<dbReference type="RefSeq" id="WP_129179882.1">
    <property type="nucleotide sequence ID" value="NZ_JAGIOG010000001.1"/>
</dbReference>
<accession>A0A641APQ3</accession>
<name>A0A641APQ3_9ACTN</name>
<evidence type="ECO:0000313" key="3">
    <source>
        <dbReference type="Proteomes" id="UP001515100"/>
    </source>
</evidence>